<name>A0A1R0KDH0_9PSEU</name>
<proteinExistence type="predicted"/>
<dbReference type="EMBL" id="MQUQ01000041">
    <property type="protein sequence ID" value="OLZ42998.1"/>
    <property type="molecule type" value="Genomic_DNA"/>
</dbReference>
<protein>
    <submittedName>
        <fullName evidence="1">Uncharacterized protein</fullName>
    </submittedName>
</protein>
<dbReference type="AlphaFoldDB" id="A0A1R0KDH0"/>
<organism evidence="1 2">
    <name type="scientific">Amycolatopsis coloradensis</name>
    <dbReference type="NCBI Taxonomy" id="76021"/>
    <lineage>
        <taxon>Bacteria</taxon>
        <taxon>Bacillati</taxon>
        <taxon>Actinomycetota</taxon>
        <taxon>Actinomycetes</taxon>
        <taxon>Pseudonocardiales</taxon>
        <taxon>Pseudonocardiaceae</taxon>
        <taxon>Amycolatopsis</taxon>
    </lineage>
</organism>
<evidence type="ECO:0000313" key="2">
    <source>
        <dbReference type="Proteomes" id="UP000187486"/>
    </source>
</evidence>
<dbReference type="OrthoDB" id="4532109at2"/>
<keyword evidence="2" id="KW-1185">Reference proteome</keyword>
<reference evidence="1 2" key="1">
    <citation type="submission" date="2016-01" db="EMBL/GenBank/DDBJ databases">
        <title>Amycolatopsis coloradensis genome sequencing and assembly.</title>
        <authorList>
            <person name="Mayilraj S."/>
        </authorList>
    </citation>
    <scope>NUCLEOTIDE SEQUENCE [LARGE SCALE GENOMIC DNA]</scope>
    <source>
        <strain evidence="1 2">DSM 44225</strain>
    </source>
</reference>
<dbReference type="Proteomes" id="UP000187486">
    <property type="component" value="Unassembled WGS sequence"/>
</dbReference>
<dbReference type="RefSeq" id="WP_076168739.1">
    <property type="nucleotide sequence ID" value="NZ_JBEZVB010000053.1"/>
</dbReference>
<sequence length="124" mass="13398">MPGPPRREIRDARAAIVPECGDQRVVRRGQRLVLGEGLRWPQRFLPLAGILPAMAGPLNAVQQGGGRLGIAVLGTVYLHGHSPVRAFPLAVAQDPVRLGGLEWRSGVASVRTRSTPQQHQSPHQ</sequence>
<gene>
    <name evidence="1" type="ORF">BS329_40360</name>
</gene>
<comment type="caution">
    <text evidence="1">The sequence shown here is derived from an EMBL/GenBank/DDBJ whole genome shotgun (WGS) entry which is preliminary data.</text>
</comment>
<evidence type="ECO:0000313" key="1">
    <source>
        <dbReference type="EMBL" id="OLZ42998.1"/>
    </source>
</evidence>
<accession>A0A1R0KDH0</accession>